<evidence type="ECO:0000256" key="5">
    <source>
        <dbReference type="ARBA" id="ARBA00022989"/>
    </source>
</evidence>
<evidence type="ECO:0000256" key="2">
    <source>
        <dbReference type="ARBA" id="ARBA00022692"/>
    </source>
</evidence>
<name>A0A498S4R0_ACAVI</name>
<evidence type="ECO:0000313" key="10">
    <source>
        <dbReference type="Proteomes" id="UP000276991"/>
    </source>
</evidence>
<dbReference type="InterPro" id="IPR003439">
    <property type="entry name" value="ABC_transporter-like_ATP-bd"/>
</dbReference>
<dbReference type="AlphaFoldDB" id="A0A498S4R0"/>
<dbReference type="SUPFAM" id="SSF52540">
    <property type="entry name" value="P-loop containing nucleoside triphosphate hydrolases"/>
    <property type="match status" value="1"/>
</dbReference>
<dbReference type="SMART" id="SM00382">
    <property type="entry name" value="AAA"/>
    <property type="match status" value="1"/>
</dbReference>
<gene>
    <name evidence="9" type="ORF">NAV_LOCUS1368</name>
</gene>
<feature type="transmembrane region" description="Helical" evidence="7">
    <location>
        <begin position="487"/>
        <end position="508"/>
    </location>
</feature>
<evidence type="ECO:0000259" key="8">
    <source>
        <dbReference type="PROSITE" id="PS50893"/>
    </source>
</evidence>
<feature type="transmembrane region" description="Helical" evidence="7">
    <location>
        <begin position="301"/>
        <end position="325"/>
    </location>
</feature>
<keyword evidence="3" id="KW-0547">Nucleotide-binding</keyword>
<dbReference type="Pfam" id="PF12698">
    <property type="entry name" value="ABC2_membrane_3"/>
    <property type="match status" value="1"/>
</dbReference>
<keyword evidence="10" id="KW-1185">Reference proteome</keyword>
<dbReference type="PANTHER" id="PTHR19229:SF250">
    <property type="entry name" value="ABC TRANSPORTER DOMAIN-CONTAINING PROTEIN-RELATED"/>
    <property type="match status" value="1"/>
</dbReference>
<keyword evidence="2 7" id="KW-0812">Transmembrane</keyword>
<feature type="transmembrane region" description="Helical" evidence="7">
    <location>
        <begin position="380"/>
        <end position="404"/>
    </location>
</feature>
<keyword evidence="5 7" id="KW-1133">Transmembrane helix</keyword>
<dbReference type="GO" id="GO:0005524">
    <property type="term" value="F:ATP binding"/>
    <property type="evidence" value="ECO:0007669"/>
    <property type="project" value="UniProtKB-KW"/>
</dbReference>
<evidence type="ECO:0000256" key="3">
    <source>
        <dbReference type="ARBA" id="ARBA00022741"/>
    </source>
</evidence>
<dbReference type="InterPro" id="IPR026082">
    <property type="entry name" value="ABCA"/>
</dbReference>
<keyword evidence="4" id="KW-0067">ATP-binding</keyword>
<dbReference type="STRING" id="6277.A0A498S4R0"/>
<dbReference type="Pfam" id="PF00005">
    <property type="entry name" value="ABC_tran"/>
    <property type="match status" value="1"/>
</dbReference>
<dbReference type="OrthoDB" id="416154at2759"/>
<dbReference type="GO" id="GO:0016887">
    <property type="term" value="F:ATP hydrolysis activity"/>
    <property type="evidence" value="ECO:0007669"/>
    <property type="project" value="InterPro"/>
</dbReference>
<dbReference type="InterPro" id="IPR027417">
    <property type="entry name" value="P-loop_NTPase"/>
</dbReference>
<dbReference type="InterPro" id="IPR003593">
    <property type="entry name" value="AAA+_ATPase"/>
</dbReference>
<feature type="domain" description="ABC transporter" evidence="8">
    <location>
        <begin position="518"/>
        <end position="747"/>
    </location>
</feature>
<sequence length="1073" mass="121893">MSQLKLLLWKNLLQQIRSPIFTALEFVVPLLLIGITFGLMIALRHKYELSHQSTTYKPWVIHGSIIDLIMPPDFSQIFIDTIVDTQYIVSGKTLHDDCIFLNVTRWSNNSNIVANIDLEIVYTPSNPAIDEIMQIIQERYTTSDIFEKVENDILFVRLIELDFLQKFDSNMMLKKLKISSTTKLTCGIVFDERFANSVNTTDAISYSIRLTNTKRRYQPILSTLLPWNTQIKFAVPIRIGPLHKLNPSGGNPGYWQEGFLTLQKAIDVAVQQYLSNTTTTDSVLMLQRFPYPSYKNIIIELGVYFLSTVVVFSFLINVVYITRTIVTEKETQMKSYMKVMGLSQWILWLSYLISNLIKLLVNVIILSSLYYVVTPKSNPTVAFALFILYAFNVIYVAFTVSTFLHSGAAAMQIIPFIWVVLYGWHLIFNVMDLISPFSPSIRLLNSLNPDIALTYALGFMCQHETLGSGVSWSQLFENPTPDEPLTLGHFFLMLIIDATILAIITWYVEAVNPGFVGVPQKPYFFLQSKKETKAVNHLYTKIYSGQITVLLGQNGAGKSTIFSILTGVRQPTSGTAYIEGYDIRKQLPEIRTRLGFCPQYNIIFDCLTVMEHLEFFCKLKGRDWQVEEANDLLHRLKIDHKAHVYGYYLSGGQKRKLSLAIALIGRSEVVLLDEPTSGMDPDARHETWSLLQDEKKRRTILLTTHYMDEADILGDRITIVAYGELQCTAGEYRLTVLYNKDKKVDDHAAAVLKTLALLRQFIFGVTIHSSNGFEVTFLLPADQRQNFPSLFQKLEESTDMLGISTFGVSVTTMEEVFLRVCQNAAKKLLPASDKDIVDDKNYHFEAICMLLIMEACVIIPVPKEQPKLVIDFQPYCSGGINANINVKNITAVYFQRSLPEVIREAASINAMHKCPFQMTVTDNITKELIENLDEMKDRGFGLHNPIAYNYFNNLFIQDWLIAMFNNYALHSPPLAVNIADIAIMNRNIQRNISIQVSNHPLPPAATDTLKSQDVINQAALTIGFAAIMSMSAIMCGLRHWTYWFTAFLWDFTIFLIPATLCIGVFFIVDLKVG</sequence>
<reference evidence="9 10" key="1">
    <citation type="submission" date="2018-08" db="EMBL/GenBank/DDBJ databases">
        <authorList>
            <person name="Laetsch R D."/>
            <person name="Stevens L."/>
            <person name="Kumar S."/>
            <person name="Blaxter L. M."/>
        </authorList>
    </citation>
    <scope>NUCLEOTIDE SEQUENCE [LARGE SCALE GENOMIC DNA]</scope>
</reference>
<dbReference type="Gene3D" id="3.40.50.300">
    <property type="entry name" value="P-loop containing nucleotide triphosphate hydrolases"/>
    <property type="match status" value="1"/>
</dbReference>
<feature type="transmembrane region" description="Helical" evidence="7">
    <location>
        <begin position="20"/>
        <end position="43"/>
    </location>
</feature>
<dbReference type="EMBL" id="UPTC01000115">
    <property type="protein sequence ID" value="VBB26538.1"/>
    <property type="molecule type" value="Genomic_DNA"/>
</dbReference>
<evidence type="ECO:0000256" key="1">
    <source>
        <dbReference type="ARBA" id="ARBA00004141"/>
    </source>
</evidence>
<dbReference type="InterPro" id="IPR017871">
    <property type="entry name" value="ABC_transporter-like_CS"/>
</dbReference>
<feature type="transmembrane region" description="Helical" evidence="7">
    <location>
        <begin position="345"/>
        <end position="373"/>
    </location>
</feature>
<protein>
    <recommendedName>
        <fullName evidence="8">ABC transporter domain-containing protein</fullName>
    </recommendedName>
</protein>
<dbReference type="GO" id="GO:0140359">
    <property type="term" value="F:ABC-type transporter activity"/>
    <property type="evidence" value="ECO:0007669"/>
    <property type="project" value="InterPro"/>
</dbReference>
<evidence type="ECO:0000256" key="6">
    <source>
        <dbReference type="ARBA" id="ARBA00023136"/>
    </source>
</evidence>
<dbReference type="InterPro" id="IPR013525">
    <property type="entry name" value="ABC2_TM"/>
</dbReference>
<accession>A0A498S4R0</accession>
<dbReference type="Proteomes" id="UP000276991">
    <property type="component" value="Unassembled WGS sequence"/>
</dbReference>
<dbReference type="GO" id="GO:0005319">
    <property type="term" value="F:lipid transporter activity"/>
    <property type="evidence" value="ECO:0007669"/>
    <property type="project" value="TreeGrafter"/>
</dbReference>
<dbReference type="PANTHER" id="PTHR19229">
    <property type="entry name" value="ATP-BINDING CASSETTE TRANSPORTER SUBFAMILY A ABCA"/>
    <property type="match status" value="1"/>
</dbReference>
<feature type="transmembrane region" description="Helical" evidence="7">
    <location>
        <begin position="1046"/>
        <end position="1068"/>
    </location>
</feature>
<dbReference type="PROSITE" id="PS50893">
    <property type="entry name" value="ABC_TRANSPORTER_2"/>
    <property type="match status" value="1"/>
</dbReference>
<keyword evidence="6 7" id="KW-0472">Membrane</keyword>
<dbReference type="GO" id="GO:0016020">
    <property type="term" value="C:membrane"/>
    <property type="evidence" value="ECO:0007669"/>
    <property type="project" value="UniProtKB-SubCell"/>
</dbReference>
<comment type="subcellular location">
    <subcellularLocation>
        <location evidence="1">Membrane</location>
        <topology evidence="1">Multi-pass membrane protein</topology>
    </subcellularLocation>
</comment>
<dbReference type="CDD" id="cd03263">
    <property type="entry name" value="ABC_subfamily_A"/>
    <property type="match status" value="1"/>
</dbReference>
<feature type="transmembrane region" description="Helical" evidence="7">
    <location>
        <begin position="410"/>
        <end position="431"/>
    </location>
</feature>
<evidence type="ECO:0000313" key="9">
    <source>
        <dbReference type="EMBL" id="VBB26538.1"/>
    </source>
</evidence>
<feature type="transmembrane region" description="Helical" evidence="7">
    <location>
        <begin position="1018"/>
        <end position="1040"/>
    </location>
</feature>
<evidence type="ECO:0000256" key="7">
    <source>
        <dbReference type="SAM" id="Phobius"/>
    </source>
</evidence>
<dbReference type="FunFam" id="3.40.50.300:FF:000933">
    <property type="entry name" value="ABC transporter A family member 7"/>
    <property type="match status" value="1"/>
</dbReference>
<evidence type="ECO:0000256" key="4">
    <source>
        <dbReference type="ARBA" id="ARBA00022840"/>
    </source>
</evidence>
<organism evidence="9 10">
    <name type="scientific">Acanthocheilonema viteae</name>
    <name type="common">Filarial nematode worm</name>
    <name type="synonym">Dipetalonema viteae</name>
    <dbReference type="NCBI Taxonomy" id="6277"/>
    <lineage>
        <taxon>Eukaryota</taxon>
        <taxon>Metazoa</taxon>
        <taxon>Ecdysozoa</taxon>
        <taxon>Nematoda</taxon>
        <taxon>Chromadorea</taxon>
        <taxon>Rhabditida</taxon>
        <taxon>Spirurina</taxon>
        <taxon>Spiruromorpha</taxon>
        <taxon>Filarioidea</taxon>
        <taxon>Onchocercidae</taxon>
        <taxon>Acanthocheilonema</taxon>
    </lineage>
</organism>
<proteinExistence type="predicted"/>
<dbReference type="PROSITE" id="PS00211">
    <property type="entry name" value="ABC_TRANSPORTER_1"/>
    <property type="match status" value="1"/>
</dbReference>